<gene>
    <name evidence="3" type="ORF">NUU61_004938</name>
</gene>
<evidence type="ECO:0000313" key="3">
    <source>
        <dbReference type="EMBL" id="KAJ5095582.1"/>
    </source>
</evidence>
<feature type="signal peptide" evidence="2">
    <location>
        <begin position="1"/>
        <end position="19"/>
    </location>
</feature>
<dbReference type="InterPro" id="IPR006771">
    <property type="entry name" value="CetA-like"/>
</dbReference>
<feature type="compositionally biased region" description="Polar residues" evidence="1">
    <location>
        <begin position="181"/>
        <end position="209"/>
    </location>
</feature>
<reference evidence="3" key="2">
    <citation type="journal article" date="2023" name="IMA Fungus">
        <title>Comparative genomic study of the Penicillium genus elucidates a diverse pangenome and 15 lateral gene transfer events.</title>
        <authorList>
            <person name="Petersen C."/>
            <person name="Sorensen T."/>
            <person name="Nielsen M.R."/>
            <person name="Sondergaard T.E."/>
            <person name="Sorensen J.L."/>
            <person name="Fitzpatrick D.A."/>
            <person name="Frisvad J.C."/>
            <person name="Nielsen K.L."/>
        </authorList>
    </citation>
    <scope>NUCLEOTIDE SEQUENCE</scope>
    <source>
        <strain evidence="3">IBT 34128</strain>
    </source>
</reference>
<dbReference type="GeneID" id="81394688"/>
<dbReference type="OrthoDB" id="5144514at2759"/>
<protein>
    <submittedName>
        <fullName evidence="3">Uncharacterized protein</fullName>
    </submittedName>
</protein>
<sequence>MMFSKSLGLATALATMASALPSGMLERRTAAAPSNGVLIINNLNQDIYAWSVDTTSKEPAKMITLSAHGGTYVENYRTLASGGVSIKLATEPSQDDVLQFEYTPTAEQIFWDLSCINMKTGGSKFTQLGYNVKPSSIIPGSCPEVNCAAGNSHCEGAYNVWNDDHATHGCPLNTGLTMTIGQSGNGSQTTGLPGGQQTAQPTVQPSAQPWIQPAGQPAQ</sequence>
<keyword evidence="2" id="KW-0732">Signal</keyword>
<evidence type="ECO:0000256" key="1">
    <source>
        <dbReference type="SAM" id="MobiDB-lite"/>
    </source>
</evidence>
<feature type="chain" id="PRO_5040989489" evidence="2">
    <location>
        <begin position="20"/>
        <end position="219"/>
    </location>
</feature>
<organism evidence="3 4">
    <name type="scientific">Penicillium alfredii</name>
    <dbReference type="NCBI Taxonomy" id="1506179"/>
    <lineage>
        <taxon>Eukaryota</taxon>
        <taxon>Fungi</taxon>
        <taxon>Dikarya</taxon>
        <taxon>Ascomycota</taxon>
        <taxon>Pezizomycotina</taxon>
        <taxon>Eurotiomycetes</taxon>
        <taxon>Eurotiomycetidae</taxon>
        <taxon>Eurotiales</taxon>
        <taxon>Aspergillaceae</taxon>
        <taxon>Penicillium</taxon>
    </lineage>
</organism>
<accession>A0A9W9K828</accession>
<dbReference type="RefSeq" id="XP_056511133.1">
    <property type="nucleotide sequence ID" value="XM_056655520.1"/>
</dbReference>
<dbReference type="Pfam" id="PF04681">
    <property type="entry name" value="Bys1"/>
    <property type="match status" value="1"/>
</dbReference>
<dbReference type="EMBL" id="JAPMSZ010000007">
    <property type="protein sequence ID" value="KAJ5095582.1"/>
    <property type="molecule type" value="Genomic_DNA"/>
</dbReference>
<evidence type="ECO:0000313" key="4">
    <source>
        <dbReference type="Proteomes" id="UP001141434"/>
    </source>
</evidence>
<feature type="region of interest" description="Disordered" evidence="1">
    <location>
        <begin position="181"/>
        <end position="219"/>
    </location>
</feature>
<dbReference type="AlphaFoldDB" id="A0A9W9K828"/>
<keyword evidence="4" id="KW-1185">Reference proteome</keyword>
<dbReference type="PANTHER" id="PTHR36195">
    <property type="entry name" value="DOMAIN PROTEIN, PUTATIVE (AFU_ORTHOLOGUE AFUA_5G01990)-RELATED-RELATED"/>
    <property type="match status" value="1"/>
</dbReference>
<dbReference type="Proteomes" id="UP001141434">
    <property type="component" value="Unassembled WGS sequence"/>
</dbReference>
<reference evidence="3" key="1">
    <citation type="submission" date="2022-11" db="EMBL/GenBank/DDBJ databases">
        <authorList>
            <person name="Petersen C."/>
        </authorList>
    </citation>
    <scope>NUCLEOTIDE SEQUENCE</scope>
    <source>
        <strain evidence="3">IBT 34128</strain>
    </source>
</reference>
<comment type="caution">
    <text evidence="3">The sequence shown here is derived from an EMBL/GenBank/DDBJ whole genome shotgun (WGS) entry which is preliminary data.</text>
</comment>
<name>A0A9W9K828_9EURO</name>
<proteinExistence type="predicted"/>
<dbReference type="PANTHER" id="PTHR36195:SF6">
    <property type="entry name" value="SECRETED THAUMATIN-LIKE PROTEIN CALA"/>
    <property type="match status" value="1"/>
</dbReference>
<evidence type="ECO:0000256" key="2">
    <source>
        <dbReference type="SAM" id="SignalP"/>
    </source>
</evidence>